<name>A0AAV5RB36_PICKL</name>
<evidence type="ECO:0000313" key="1">
    <source>
        <dbReference type="EMBL" id="GMM48013.1"/>
    </source>
</evidence>
<dbReference type="Proteomes" id="UP001378960">
    <property type="component" value="Unassembled WGS sequence"/>
</dbReference>
<sequence>MLSLLVRKHQCQSYNSFGNILTRFFQTKNAGPWARIQIDNVSVEERSILYELEDLEMTEPPQSNIPFLVYKSFPNEVKYPKKPKNWNDENLSSYMDSIISKHHLRSQWKQINDDIKKLTYEFPTAFSKEQYIKMLLFLHYTNNHKLKFEVLNHMLENTNIKQDIDFHNIMISPTTKPPNYPNFIDRLSSIRERKQKINLNTWYYSFLTLKSEDAKFQLLEYMHDNKLSILPLLSHLTPIAHKISPHDMKLILEENNIDLEIGTGDKRLDSIYFDEMLISYLNWEGPEEAWKFLKSSKKFEKYFNITTFVTLVNYFRKKNQLGFCFALSHYFYTRYHVNTSMVLLSILFNTHLIACEPFDKWRELTMVAYDAKDKFFVSSGTLSSLHDYATLHKFDPHFENFTDDEKKFRSNLFYSLRWSKEPIFELSKNNNVFKKMAKLIGQKE</sequence>
<protein>
    <submittedName>
        <fullName evidence="1">Uncharacterized protein</fullName>
    </submittedName>
</protein>
<reference evidence="1 2" key="1">
    <citation type="journal article" date="2023" name="Elife">
        <title>Identification of key yeast species and microbe-microbe interactions impacting larval growth of Drosophila in the wild.</title>
        <authorList>
            <person name="Mure A."/>
            <person name="Sugiura Y."/>
            <person name="Maeda R."/>
            <person name="Honda K."/>
            <person name="Sakurai N."/>
            <person name="Takahashi Y."/>
            <person name="Watada M."/>
            <person name="Katoh T."/>
            <person name="Gotoh A."/>
            <person name="Gotoh Y."/>
            <person name="Taniguchi I."/>
            <person name="Nakamura K."/>
            <person name="Hayashi T."/>
            <person name="Katayama T."/>
            <person name="Uemura T."/>
            <person name="Hattori Y."/>
        </authorList>
    </citation>
    <scope>NUCLEOTIDE SEQUENCE [LARGE SCALE GENOMIC DNA]</scope>
    <source>
        <strain evidence="1 2">PK-24</strain>
    </source>
</reference>
<accession>A0AAV5RB36</accession>
<dbReference type="AlphaFoldDB" id="A0AAV5RB36"/>
<gene>
    <name evidence="1" type="ORF">DAPK24_046110</name>
</gene>
<organism evidence="1 2">
    <name type="scientific">Pichia kluyveri</name>
    <name type="common">Yeast</name>
    <dbReference type="NCBI Taxonomy" id="36015"/>
    <lineage>
        <taxon>Eukaryota</taxon>
        <taxon>Fungi</taxon>
        <taxon>Dikarya</taxon>
        <taxon>Ascomycota</taxon>
        <taxon>Saccharomycotina</taxon>
        <taxon>Pichiomycetes</taxon>
        <taxon>Pichiales</taxon>
        <taxon>Pichiaceae</taxon>
        <taxon>Pichia</taxon>
    </lineage>
</organism>
<proteinExistence type="predicted"/>
<comment type="caution">
    <text evidence="1">The sequence shown here is derived from an EMBL/GenBank/DDBJ whole genome shotgun (WGS) entry which is preliminary data.</text>
</comment>
<dbReference type="EMBL" id="BTGB01000009">
    <property type="protein sequence ID" value="GMM48013.1"/>
    <property type="molecule type" value="Genomic_DNA"/>
</dbReference>
<keyword evidence="2" id="KW-1185">Reference proteome</keyword>
<evidence type="ECO:0000313" key="2">
    <source>
        <dbReference type="Proteomes" id="UP001378960"/>
    </source>
</evidence>